<name>A0A917H3C3_9BACT</name>
<reference evidence="1" key="1">
    <citation type="journal article" date="2014" name="Int. J. Syst. Evol. Microbiol.">
        <title>Complete genome sequence of Corynebacterium casei LMG S-19264T (=DSM 44701T), isolated from a smear-ripened cheese.</title>
        <authorList>
            <consortium name="US DOE Joint Genome Institute (JGI-PGF)"/>
            <person name="Walter F."/>
            <person name="Albersmeier A."/>
            <person name="Kalinowski J."/>
            <person name="Ruckert C."/>
        </authorList>
    </citation>
    <scope>NUCLEOTIDE SEQUENCE</scope>
    <source>
        <strain evidence="1">CGMCC 1.12997</strain>
    </source>
</reference>
<dbReference type="AlphaFoldDB" id="A0A917H3C3"/>
<comment type="caution">
    <text evidence="1">The sequence shown here is derived from an EMBL/GenBank/DDBJ whole genome shotgun (WGS) entry which is preliminary data.</text>
</comment>
<dbReference type="Proteomes" id="UP000647241">
    <property type="component" value="Unassembled WGS sequence"/>
</dbReference>
<evidence type="ECO:0000313" key="1">
    <source>
        <dbReference type="EMBL" id="GGG66660.1"/>
    </source>
</evidence>
<sequence length="65" mass="6941">MVVQSMSQGRDMGHPHPGFVPLVDEGKYRGLSAAAAKAPPSVEMTCFSWCVRFQESSVSGVVSRG</sequence>
<accession>A0A917H3C3</accession>
<proteinExistence type="predicted"/>
<dbReference type="EMBL" id="BMGT01000001">
    <property type="protein sequence ID" value="GGG66660.1"/>
    <property type="molecule type" value="Genomic_DNA"/>
</dbReference>
<keyword evidence="2" id="KW-1185">Reference proteome</keyword>
<organism evidence="1 2">
    <name type="scientific">Edaphobacter dinghuensis</name>
    <dbReference type="NCBI Taxonomy" id="1560005"/>
    <lineage>
        <taxon>Bacteria</taxon>
        <taxon>Pseudomonadati</taxon>
        <taxon>Acidobacteriota</taxon>
        <taxon>Terriglobia</taxon>
        <taxon>Terriglobales</taxon>
        <taxon>Acidobacteriaceae</taxon>
        <taxon>Edaphobacter</taxon>
    </lineage>
</organism>
<reference evidence="1" key="2">
    <citation type="submission" date="2020-09" db="EMBL/GenBank/DDBJ databases">
        <authorList>
            <person name="Sun Q."/>
            <person name="Zhou Y."/>
        </authorList>
    </citation>
    <scope>NUCLEOTIDE SEQUENCE</scope>
    <source>
        <strain evidence="1">CGMCC 1.12997</strain>
    </source>
</reference>
<evidence type="ECO:0000313" key="2">
    <source>
        <dbReference type="Proteomes" id="UP000647241"/>
    </source>
</evidence>
<protein>
    <submittedName>
        <fullName evidence="1">Uncharacterized protein</fullName>
    </submittedName>
</protein>
<gene>
    <name evidence="1" type="ORF">GCM10011585_05650</name>
</gene>